<dbReference type="Pfam" id="PF02604">
    <property type="entry name" value="PhdYeFM_antitox"/>
    <property type="match status" value="1"/>
</dbReference>
<dbReference type="AlphaFoldDB" id="A0A6N7R1K5"/>
<proteinExistence type="inferred from homology"/>
<name>A0A6N7R1K5_9GAMM</name>
<protein>
    <recommendedName>
        <fullName evidence="2">Antitoxin</fullName>
    </recommendedName>
</protein>
<dbReference type="PANTHER" id="PTHR35377:SF4">
    <property type="entry name" value="PREVENT-HOST-DEATH FAMILY PROTEIN"/>
    <property type="match status" value="1"/>
</dbReference>
<evidence type="ECO:0000256" key="2">
    <source>
        <dbReference type="RuleBase" id="RU362080"/>
    </source>
</evidence>
<comment type="function">
    <text evidence="2">Antitoxin component of a type II toxin-antitoxin (TA) system.</text>
</comment>
<dbReference type="InterPro" id="IPR051416">
    <property type="entry name" value="phD-YefM_TA_antitoxins"/>
</dbReference>
<organism evidence="3 4">
    <name type="scientific">Spiribacter salilacus</name>
    <dbReference type="NCBI Taxonomy" id="2664894"/>
    <lineage>
        <taxon>Bacteria</taxon>
        <taxon>Pseudomonadati</taxon>
        <taxon>Pseudomonadota</taxon>
        <taxon>Gammaproteobacteria</taxon>
        <taxon>Chromatiales</taxon>
        <taxon>Ectothiorhodospiraceae</taxon>
        <taxon>Spiribacter</taxon>
    </lineage>
</organism>
<dbReference type="EMBL" id="WJPP01000004">
    <property type="protein sequence ID" value="MRH78904.1"/>
    <property type="molecule type" value="Genomic_DNA"/>
</dbReference>
<dbReference type="SUPFAM" id="SSF143120">
    <property type="entry name" value="YefM-like"/>
    <property type="match status" value="1"/>
</dbReference>
<dbReference type="RefSeq" id="WP_153719919.1">
    <property type="nucleotide sequence ID" value="NZ_WJPP01000004.1"/>
</dbReference>
<dbReference type="InterPro" id="IPR006442">
    <property type="entry name" value="Antitoxin_Phd/YefM"/>
</dbReference>
<sequence>MKHYNVHDAKTQLSQLIAKAEAGEPIIIARAGKPVVRMIAIESPPVSKRSRLGFLRGHIKVPEDFDRMGQEEIRQSPSWVITREKIGGRYWD</sequence>
<dbReference type="InterPro" id="IPR036165">
    <property type="entry name" value="YefM-like_sf"/>
</dbReference>
<gene>
    <name evidence="3" type="ORF">GH984_09300</name>
</gene>
<accession>A0A6N7R1K5</accession>
<comment type="similarity">
    <text evidence="1 2">Belongs to the phD/YefM antitoxin family.</text>
</comment>
<comment type="caution">
    <text evidence="3">The sequence shown here is derived from an EMBL/GenBank/DDBJ whole genome shotgun (WGS) entry which is preliminary data.</text>
</comment>
<evidence type="ECO:0000256" key="1">
    <source>
        <dbReference type="ARBA" id="ARBA00009981"/>
    </source>
</evidence>
<dbReference type="PANTHER" id="PTHR35377">
    <property type="entry name" value="ANTITOXIN VAPB49-RELATED-RELATED"/>
    <property type="match status" value="1"/>
</dbReference>
<dbReference type="Proteomes" id="UP000433788">
    <property type="component" value="Unassembled WGS sequence"/>
</dbReference>
<reference evidence="3 4" key="1">
    <citation type="submission" date="2019-11" db="EMBL/GenBank/DDBJ databases">
        <authorList>
            <person name="Zhang X.Y."/>
        </authorList>
    </citation>
    <scope>NUCLEOTIDE SEQUENCE [LARGE SCALE GENOMIC DNA]</scope>
    <source>
        <strain evidence="3 4">C176</strain>
    </source>
</reference>
<dbReference type="NCBIfam" id="TIGR01552">
    <property type="entry name" value="phd_fam"/>
    <property type="match status" value="1"/>
</dbReference>
<dbReference type="Gene3D" id="3.40.1620.10">
    <property type="entry name" value="YefM-like domain"/>
    <property type="match status" value="1"/>
</dbReference>
<keyword evidence="4" id="KW-1185">Reference proteome</keyword>
<evidence type="ECO:0000313" key="3">
    <source>
        <dbReference type="EMBL" id="MRH78904.1"/>
    </source>
</evidence>
<evidence type="ECO:0000313" key="4">
    <source>
        <dbReference type="Proteomes" id="UP000433788"/>
    </source>
</evidence>